<dbReference type="Proteomes" id="UP001458880">
    <property type="component" value="Unassembled WGS sequence"/>
</dbReference>
<feature type="transmembrane region" description="Helical" evidence="1">
    <location>
        <begin position="127"/>
        <end position="147"/>
    </location>
</feature>
<evidence type="ECO:0000313" key="3">
    <source>
        <dbReference type="Proteomes" id="UP001458880"/>
    </source>
</evidence>
<gene>
    <name evidence="2" type="ORF">QE152_g25279</name>
</gene>
<sequence length="211" mass="24462">MNQVTEQLFTDHYKRDFAYLLQETQNELEMDIEYLRTDFTSSNSSNDIIFSSSPADFNVDSTESILPIIDCKFVLLYKPEKISSTKDIFIITFTGTMWMIFFCILVIAIVAFRICTKHYHIVYQDHFLWTWVDITFWAIAASCQQGVSYAPYKFASCLIFLLVYMLAYLLYTVFTARITSTLLQETSVSIATDTTKLKFVTLNLTNMTESN</sequence>
<protein>
    <submittedName>
        <fullName evidence="2">Uncharacterized protein</fullName>
    </submittedName>
</protein>
<dbReference type="AlphaFoldDB" id="A0AAW1K2J5"/>
<evidence type="ECO:0000256" key="1">
    <source>
        <dbReference type="SAM" id="Phobius"/>
    </source>
</evidence>
<evidence type="ECO:0000313" key="2">
    <source>
        <dbReference type="EMBL" id="KAK9711772.1"/>
    </source>
</evidence>
<name>A0AAW1K2J5_POPJA</name>
<keyword evidence="1" id="KW-1133">Transmembrane helix</keyword>
<feature type="transmembrane region" description="Helical" evidence="1">
    <location>
        <begin position="153"/>
        <end position="174"/>
    </location>
</feature>
<proteinExistence type="predicted"/>
<dbReference type="EMBL" id="JASPKY010000273">
    <property type="protein sequence ID" value="KAK9711772.1"/>
    <property type="molecule type" value="Genomic_DNA"/>
</dbReference>
<dbReference type="Gene3D" id="1.10.287.70">
    <property type="match status" value="1"/>
</dbReference>
<keyword evidence="1" id="KW-0812">Transmembrane</keyword>
<reference evidence="2 3" key="1">
    <citation type="journal article" date="2024" name="BMC Genomics">
        <title>De novo assembly and annotation of Popillia japonica's genome with initial clues to its potential as an invasive pest.</title>
        <authorList>
            <person name="Cucini C."/>
            <person name="Boschi S."/>
            <person name="Funari R."/>
            <person name="Cardaioli E."/>
            <person name="Iannotti N."/>
            <person name="Marturano G."/>
            <person name="Paoli F."/>
            <person name="Bruttini M."/>
            <person name="Carapelli A."/>
            <person name="Frati F."/>
            <person name="Nardi F."/>
        </authorList>
    </citation>
    <scope>NUCLEOTIDE SEQUENCE [LARGE SCALE GENOMIC DNA]</scope>
    <source>
        <strain evidence="2">DMR45628</strain>
    </source>
</reference>
<keyword evidence="3" id="KW-1185">Reference proteome</keyword>
<accession>A0AAW1K2J5</accession>
<comment type="caution">
    <text evidence="2">The sequence shown here is derived from an EMBL/GenBank/DDBJ whole genome shotgun (WGS) entry which is preliminary data.</text>
</comment>
<feature type="transmembrane region" description="Helical" evidence="1">
    <location>
        <begin position="88"/>
        <end position="115"/>
    </location>
</feature>
<organism evidence="2 3">
    <name type="scientific">Popillia japonica</name>
    <name type="common">Japanese beetle</name>
    <dbReference type="NCBI Taxonomy" id="7064"/>
    <lineage>
        <taxon>Eukaryota</taxon>
        <taxon>Metazoa</taxon>
        <taxon>Ecdysozoa</taxon>
        <taxon>Arthropoda</taxon>
        <taxon>Hexapoda</taxon>
        <taxon>Insecta</taxon>
        <taxon>Pterygota</taxon>
        <taxon>Neoptera</taxon>
        <taxon>Endopterygota</taxon>
        <taxon>Coleoptera</taxon>
        <taxon>Polyphaga</taxon>
        <taxon>Scarabaeiformia</taxon>
        <taxon>Scarabaeidae</taxon>
        <taxon>Rutelinae</taxon>
        <taxon>Popillia</taxon>
    </lineage>
</organism>
<keyword evidence="1" id="KW-0472">Membrane</keyword>